<dbReference type="Proteomes" id="UP001321760">
    <property type="component" value="Unassembled WGS sequence"/>
</dbReference>
<evidence type="ECO:0000313" key="2">
    <source>
        <dbReference type="Proteomes" id="UP001321760"/>
    </source>
</evidence>
<accession>A0AAV9H0W0</accession>
<dbReference type="EMBL" id="MU865918">
    <property type="protein sequence ID" value="KAK4453972.1"/>
    <property type="molecule type" value="Genomic_DNA"/>
</dbReference>
<keyword evidence="2" id="KW-1185">Reference proteome</keyword>
<proteinExistence type="predicted"/>
<organism evidence="1 2">
    <name type="scientific">Podospora aff. communis PSN243</name>
    <dbReference type="NCBI Taxonomy" id="3040156"/>
    <lineage>
        <taxon>Eukaryota</taxon>
        <taxon>Fungi</taxon>
        <taxon>Dikarya</taxon>
        <taxon>Ascomycota</taxon>
        <taxon>Pezizomycotina</taxon>
        <taxon>Sordariomycetes</taxon>
        <taxon>Sordariomycetidae</taxon>
        <taxon>Sordariales</taxon>
        <taxon>Podosporaceae</taxon>
        <taxon>Podospora</taxon>
    </lineage>
</organism>
<reference evidence="1" key="2">
    <citation type="submission" date="2023-05" db="EMBL/GenBank/DDBJ databases">
        <authorList>
            <consortium name="Lawrence Berkeley National Laboratory"/>
            <person name="Steindorff A."/>
            <person name="Hensen N."/>
            <person name="Bonometti L."/>
            <person name="Westerberg I."/>
            <person name="Brannstrom I.O."/>
            <person name="Guillou S."/>
            <person name="Cros-Aarteil S."/>
            <person name="Calhoun S."/>
            <person name="Haridas S."/>
            <person name="Kuo A."/>
            <person name="Mondo S."/>
            <person name="Pangilinan J."/>
            <person name="Riley R."/>
            <person name="Labutti K."/>
            <person name="Andreopoulos B."/>
            <person name="Lipzen A."/>
            <person name="Chen C."/>
            <person name="Yanf M."/>
            <person name="Daum C."/>
            <person name="Ng V."/>
            <person name="Clum A."/>
            <person name="Ohm R."/>
            <person name="Martin F."/>
            <person name="Silar P."/>
            <person name="Natvig D."/>
            <person name="Lalanne C."/>
            <person name="Gautier V."/>
            <person name="Ament-Velasquez S.L."/>
            <person name="Kruys A."/>
            <person name="Hutchinson M.I."/>
            <person name="Powell A.J."/>
            <person name="Barry K."/>
            <person name="Miller A.N."/>
            <person name="Grigoriev I.V."/>
            <person name="Debuchy R."/>
            <person name="Gladieux P."/>
            <person name="Thoren M.H."/>
            <person name="Johannesson H."/>
        </authorList>
    </citation>
    <scope>NUCLEOTIDE SEQUENCE</scope>
    <source>
        <strain evidence="1">PSN243</strain>
    </source>
</reference>
<gene>
    <name evidence="1" type="ORF">QBC34DRAFT_174501</name>
</gene>
<protein>
    <submittedName>
        <fullName evidence="1">Uncharacterized protein</fullName>
    </submittedName>
</protein>
<name>A0AAV9H0W0_9PEZI</name>
<evidence type="ECO:0000313" key="1">
    <source>
        <dbReference type="EMBL" id="KAK4453972.1"/>
    </source>
</evidence>
<reference evidence="1" key="1">
    <citation type="journal article" date="2023" name="Mol. Phylogenet. Evol.">
        <title>Genome-scale phylogeny and comparative genomics of the fungal order Sordariales.</title>
        <authorList>
            <person name="Hensen N."/>
            <person name="Bonometti L."/>
            <person name="Westerberg I."/>
            <person name="Brannstrom I.O."/>
            <person name="Guillou S."/>
            <person name="Cros-Aarteil S."/>
            <person name="Calhoun S."/>
            <person name="Haridas S."/>
            <person name="Kuo A."/>
            <person name="Mondo S."/>
            <person name="Pangilinan J."/>
            <person name="Riley R."/>
            <person name="LaButti K."/>
            <person name="Andreopoulos B."/>
            <person name="Lipzen A."/>
            <person name="Chen C."/>
            <person name="Yan M."/>
            <person name="Daum C."/>
            <person name="Ng V."/>
            <person name="Clum A."/>
            <person name="Steindorff A."/>
            <person name="Ohm R.A."/>
            <person name="Martin F."/>
            <person name="Silar P."/>
            <person name="Natvig D.O."/>
            <person name="Lalanne C."/>
            <person name="Gautier V."/>
            <person name="Ament-Velasquez S.L."/>
            <person name="Kruys A."/>
            <person name="Hutchinson M.I."/>
            <person name="Powell A.J."/>
            <person name="Barry K."/>
            <person name="Miller A.N."/>
            <person name="Grigoriev I.V."/>
            <person name="Debuchy R."/>
            <person name="Gladieux P."/>
            <person name="Hiltunen Thoren M."/>
            <person name="Johannesson H."/>
        </authorList>
    </citation>
    <scope>NUCLEOTIDE SEQUENCE</scope>
    <source>
        <strain evidence="1">PSN243</strain>
    </source>
</reference>
<dbReference type="AlphaFoldDB" id="A0AAV9H0W0"/>
<comment type="caution">
    <text evidence="1">The sequence shown here is derived from an EMBL/GenBank/DDBJ whole genome shotgun (WGS) entry which is preliminary data.</text>
</comment>
<sequence>MHSSHAIAMVLWLPEQMSAPQYSYCCVTRGRLRLRLRLPSRQHQMRFDELVVANLSSVTESGSKHTRVHRGKRCRLGVSRANFKPHTYKHRQPPRRHSDLFQREGLAWLPPLDFPLVRASRLEHQRIHPVAKACPFPVISERTPQSACRFLIRTRETASSPKCSGQGGVRRPMTTNAFILRCYIVRIKALQRAAPAPSQAPICWCQPSRAIELPRFMPPHYPLPLERLLWLDNHEWHIPSETRLRSR</sequence>